<dbReference type="Gene3D" id="1.10.260.40">
    <property type="entry name" value="lambda repressor-like DNA-binding domains"/>
    <property type="match status" value="1"/>
</dbReference>
<evidence type="ECO:0000313" key="3">
    <source>
        <dbReference type="Proteomes" id="UP000774570"/>
    </source>
</evidence>
<protein>
    <submittedName>
        <fullName evidence="2">Helix-turn-helix transcriptional regulator</fullName>
    </submittedName>
</protein>
<dbReference type="SUPFAM" id="SSF47413">
    <property type="entry name" value="lambda repressor-like DNA-binding domains"/>
    <property type="match status" value="1"/>
</dbReference>
<evidence type="ECO:0000313" key="2">
    <source>
        <dbReference type="EMBL" id="MBW8484375.1"/>
    </source>
</evidence>
<dbReference type="EMBL" id="JAIBOA010000011">
    <property type="protein sequence ID" value="MBW8484375.1"/>
    <property type="molecule type" value="Genomic_DNA"/>
</dbReference>
<dbReference type="Proteomes" id="UP000774570">
    <property type="component" value="Unassembled WGS sequence"/>
</dbReference>
<reference evidence="2 3" key="1">
    <citation type="submission" date="2021-07" db="EMBL/GenBank/DDBJ databases">
        <title>Actinomadura sp. PM05-2 isolated from lichen.</title>
        <authorList>
            <person name="Somphong A."/>
            <person name="Phongsopitanun W."/>
            <person name="Tanasupawat S."/>
            <person name="Peongsungnone V."/>
        </authorList>
    </citation>
    <scope>NUCLEOTIDE SEQUENCE [LARGE SCALE GENOMIC DNA]</scope>
    <source>
        <strain evidence="2 3">PM05-2</strain>
    </source>
</reference>
<proteinExistence type="predicted"/>
<organism evidence="2 3">
    <name type="scientific">Actinomadura parmotrematis</name>
    <dbReference type="NCBI Taxonomy" id="2864039"/>
    <lineage>
        <taxon>Bacteria</taxon>
        <taxon>Bacillati</taxon>
        <taxon>Actinomycetota</taxon>
        <taxon>Actinomycetes</taxon>
        <taxon>Streptosporangiales</taxon>
        <taxon>Thermomonosporaceae</taxon>
        <taxon>Actinomadura</taxon>
    </lineage>
</organism>
<dbReference type="InterPro" id="IPR043917">
    <property type="entry name" value="DUF5753"/>
</dbReference>
<feature type="domain" description="DUF5753" evidence="1">
    <location>
        <begin position="99"/>
        <end position="261"/>
    </location>
</feature>
<dbReference type="InterPro" id="IPR010982">
    <property type="entry name" value="Lambda_DNA-bd_dom_sf"/>
</dbReference>
<accession>A0ABS7FW28</accession>
<dbReference type="Pfam" id="PF19054">
    <property type="entry name" value="DUF5753"/>
    <property type="match status" value="1"/>
</dbReference>
<evidence type="ECO:0000259" key="1">
    <source>
        <dbReference type="Pfam" id="PF19054"/>
    </source>
</evidence>
<comment type="caution">
    <text evidence="2">The sequence shown here is derived from an EMBL/GenBank/DDBJ whole genome shotgun (WGS) entry which is preliminary data.</text>
</comment>
<sequence>MESQPLTPSAGPRHLFGSEVRYHRELRGHSLRALAALIPFGASTISEIERGLAACDLVFAELADGALETGGALARLHGGLFDGRAAAFPDHFVGWPEQESEAELLRSYQPLLVDGLLQTPDYARELLYGDEKAVEARMARQAILSRDEPLPPRLMVLMAEHVLWHRIGTAALMYEQLHHIADVISPRLSVQILPDGCGHSGHLGGFAIARLCDGHSVAYVDHEPAGVILGGRREVERLSERFSDLATYALPADMSGALIRETAESRWKT</sequence>
<dbReference type="CDD" id="cd00093">
    <property type="entry name" value="HTH_XRE"/>
    <property type="match status" value="1"/>
</dbReference>
<gene>
    <name evidence="2" type="ORF">K1Y72_18475</name>
</gene>
<keyword evidence="3" id="KW-1185">Reference proteome</keyword>
<dbReference type="InterPro" id="IPR001387">
    <property type="entry name" value="Cro/C1-type_HTH"/>
</dbReference>
<dbReference type="RefSeq" id="WP_220167608.1">
    <property type="nucleotide sequence ID" value="NZ_JAIBOA010000011.1"/>
</dbReference>
<name>A0ABS7FW28_9ACTN</name>